<reference evidence="5" key="1">
    <citation type="journal article" date="2014" name="Int. J. Syst. Evol. Microbiol.">
        <title>Complete genome sequence of Corynebacterium casei LMG S-19264T (=DSM 44701T), isolated from a smear-ripened cheese.</title>
        <authorList>
            <consortium name="US DOE Joint Genome Institute (JGI-PGF)"/>
            <person name="Walter F."/>
            <person name="Albersmeier A."/>
            <person name="Kalinowski J."/>
            <person name="Ruckert C."/>
        </authorList>
    </citation>
    <scope>NUCLEOTIDE SEQUENCE</scope>
    <source>
        <strain evidence="5">JCM 17251</strain>
    </source>
</reference>
<dbReference type="GO" id="GO:0006508">
    <property type="term" value="P:proteolysis"/>
    <property type="evidence" value="ECO:0007669"/>
    <property type="project" value="InterPro"/>
</dbReference>
<dbReference type="InterPro" id="IPR053145">
    <property type="entry name" value="AB_hydrolase_Est10"/>
</dbReference>
<evidence type="ECO:0000256" key="2">
    <source>
        <dbReference type="SAM" id="Coils"/>
    </source>
</evidence>
<feature type="domain" description="Serine aminopeptidase S33" evidence="3">
    <location>
        <begin position="190"/>
        <end position="409"/>
    </location>
</feature>
<dbReference type="InterPro" id="IPR002471">
    <property type="entry name" value="Pept_S9_AS"/>
</dbReference>
<dbReference type="PANTHER" id="PTHR43265">
    <property type="entry name" value="ESTERASE ESTD"/>
    <property type="match status" value="1"/>
</dbReference>
<dbReference type="Proteomes" id="UP000624041">
    <property type="component" value="Unassembled WGS sequence"/>
</dbReference>
<dbReference type="PROSITE" id="PS00708">
    <property type="entry name" value="PRO_ENDOPEP_SER"/>
    <property type="match status" value="1"/>
</dbReference>
<comment type="caution">
    <text evidence="5">The sequence shown here is derived from an EMBL/GenBank/DDBJ whole genome shotgun (WGS) entry which is preliminary data.</text>
</comment>
<protein>
    <recommendedName>
        <fullName evidence="7">Alpha/beta fold hydrolase</fullName>
    </recommendedName>
</protein>
<evidence type="ECO:0000259" key="4">
    <source>
        <dbReference type="Pfam" id="PF13026"/>
    </source>
</evidence>
<dbReference type="Gene3D" id="3.40.50.1820">
    <property type="entry name" value="alpha/beta hydrolase"/>
    <property type="match status" value="1"/>
</dbReference>
<evidence type="ECO:0000313" key="5">
    <source>
        <dbReference type="EMBL" id="GGN64780.1"/>
    </source>
</evidence>
<feature type="domain" description="DUF3887" evidence="4">
    <location>
        <begin position="35"/>
        <end position="124"/>
    </location>
</feature>
<dbReference type="RefSeq" id="WP_188858970.1">
    <property type="nucleotide sequence ID" value="NZ_BMOS01000033.1"/>
</dbReference>
<name>A0A917Y2Y7_9BACI</name>
<dbReference type="SUPFAM" id="SSF53474">
    <property type="entry name" value="alpha/beta-Hydrolases"/>
    <property type="match status" value="1"/>
</dbReference>
<proteinExistence type="predicted"/>
<dbReference type="GO" id="GO:0004252">
    <property type="term" value="F:serine-type endopeptidase activity"/>
    <property type="evidence" value="ECO:0007669"/>
    <property type="project" value="InterPro"/>
</dbReference>
<evidence type="ECO:0008006" key="7">
    <source>
        <dbReference type="Google" id="ProtNLM"/>
    </source>
</evidence>
<accession>A0A917Y2Y7</accession>
<dbReference type="AlphaFoldDB" id="A0A917Y2Y7"/>
<dbReference type="Pfam" id="PF12146">
    <property type="entry name" value="Hydrolase_4"/>
    <property type="match status" value="1"/>
</dbReference>
<dbReference type="InterPro" id="IPR029058">
    <property type="entry name" value="AB_hydrolase_fold"/>
</dbReference>
<gene>
    <name evidence="5" type="ORF">GCM10007971_33010</name>
</gene>
<evidence type="ECO:0000313" key="6">
    <source>
        <dbReference type="Proteomes" id="UP000624041"/>
    </source>
</evidence>
<keyword evidence="1" id="KW-0378">Hydrolase</keyword>
<evidence type="ECO:0000259" key="3">
    <source>
        <dbReference type="Pfam" id="PF12146"/>
    </source>
</evidence>
<dbReference type="Gene3D" id="3.10.450.590">
    <property type="match status" value="1"/>
</dbReference>
<keyword evidence="2" id="KW-0175">Coiled coil</keyword>
<organism evidence="5 6">
    <name type="scientific">Oceanobacillus indicireducens</name>
    <dbReference type="NCBI Taxonomy" id="1004261"/>
    <lineage>
        <taxon>Bacteria</taxon>
        <taxon>Bacillati</taxon>
        <taxon>Bacillota</taxon>
        <taxon>Bacilli</taxon>
        <taxon>Bacillales</taxon>
        <taxon>Bacillaceae</taxon>
        <taxon>Oceanobacillus</taxon>
    </lineage>
</organism>
<evidence type="ECO:0000256" key="1">
    <source>
        <dbReference type="ARBA" id="ARBA00022801"/>
    </source>
</evidence>
<dbReference type="Pfam" id="PF13026">
    <property type="entry name" value="DUF3887"/>
    <property type="match status" value="1"/>
</dbReference>
<dbReference type="EMBL" id="BMOS01000033">
    <property type="protein sequence ID" value="GGN64780.1"/>
    <property type="molecule type" value="Genomic_DNA"/>
</dbReference>
<reference evidence="5" key="2">
    <citation type="submission" date="2020-09" db="EMBL/GenBank/DDBJ databases">
        <authorList>
            <person name="Sun Q."/>
            <person name="Ohkuma M."/>
        </authorList>
    </citation>
    <scope>NUCLEOTIDE SEQUENCE</scope>
    <source>
        <strain evidence="5">JCM 17251</strain>
    </source>
</reference>
<dbReference type="PROSITE" id="PS51257">
    <property type="entry name" value="PROKAR_LIPOPROTEIN"/>
    <property type="match status" value="1"/>
</dbReference>
<keyword evidence="6" id="KW-1185">Reference proteome</keyword>
<sequence>MRTNWLMLGCLIILVLLIGCAKDDPPAPTVEEAGEEVIGLLQAGEYDKLYEIWFSNELQESLSAVELARDWEEKVTEGDFVELSSLQADNLTEDLDVVEASLEYTTDYFDIRLIFNKETRLVGLSLSDGFTKRELPESIKEEEIIVGKETEYELEGLLTLPKEGEGKFPAVVLVHGSGPSDRDETAFAYKPFRDLAWGLAEQGIAVIRYDKRTLAYGNEMAKHTAHLTVYEETVEDAIRAAELVKSDPRIDPEHVYLAGHSLGGMLAPRIDAEGGDFAGLISLAGSPRPLWEIIYEQNLYLIEKLIANEEEQKEQLASVEEEYQKAQNLQKLTTEKSKEVTVFGINGYYLKEMAEYDVQSYIGELDKPLLILQGEDDFQVFYDKDYAYWQELLENHDDATFISYPGLNHFFIAYEGAGEGTLREYEYPNQVDENVIQDIGEWILEKFN</sequence>
<dbReference type="InterPro" id="IPR024981">
    <property type="entry name" value="DUF3887"/>
</dbReference>
<feature type="coiled-coil region" evidence="2">
    <location>
        <begin position="302"/>
        <end position="336"/>
    </location>
</feature>
<dbReference type="InterPro" id="IPR022742">
    <property type="entry name" value="Hydrolase_4"/>
</dbReference>
<dbReference type="GO" id="GO:0052689">
    <property type="term" value="F:carboxylic ester hydrolase activity"/>
    <property type="evidence" value="ECO:0007669"/>
    <property type="project" value="TreeGrafter"/>
</dbReference>
<dbReference type="PANTHER" id="PTHR43265:SF1">
    <property type="entry name" value="ESTERASE ESTD"/>
    <property type="match status" value="1"/>
</dbReference>